<evidence type="ECO:0000313" key="2">
    <source>
        <dbReference type="Proteomes" id="UP001500831"/>
    </source>
</evidence>
<keyword evidence="1" id="KW-0456">Lyase</keyword>
<comment type="caution">
    <text evidence="1">The sequence shown here is derived from an EMBL/GenBank/DDBJ whole genome shotgun (WGS) entry which is preliminary data.</text>
</comment>
<proteinExistence type="predicted"/>
<dbReference type="EMBL" id="BAAAVI010000044">
    <property type="protein sequence ID" value="GAA2889582.1"/>
    <property type="molecule type" value="Genomic_DNA"/>
</dbReference>
<organism evidence="1 2">
    <name type="scientific">Streptosporangium fragile</name>
    <dbReference type="NCBI Taxonomy" id="46186"/>
    <lineage>
        <taxon>Bacteria</taxon>
        <taxon>Bacillati</taxon>
        <taxon>Actinomycetota</taxon>
        <taxon>Actinomycetes</taxon>
        <taxon>Streptosporangiales</taxon>
        <taxon>Streptosporangiaceae</taxon>
        <taxon>Streptosporangium</taxon>
    </lineage>
</organism>
<dbReference type="Gene3D" id="3.30.450.410">
    <property type="match status" value="1"/>
</dbReference>
<evidence type="ECO:0000313" key="1">
    <source>
        <dbReference type="EMBL" id="GAA2889582.1"/>
    </source>
</evidence>
<reference evidence="2" key="1">
    <citation type="journal article" date="2019" name="Int. J. Syst. Evol. Microbiol.">
        <title>The Global Catalogue of Microorganisms (GCM) 10K type strain sequencing project: providing services to taxonomists for standard genome sequencing and annotation.</title>
        <authorList>
            <consortium name="The Broad Institute Genomics Platform"/>
            <consortium name="The Broad Institute Genome Sequencing Center for Infectious Disease"/>
            <person name="Wu L."/>
            <person name="Ma J."/>
        </authorList>
    </citation>
    <scope>NUCLEOTIDE SEQUENCE [LARGE SCALE GENOMIC DNA]</scope>
    <source>
        <strain evidence="2">JCM 6242</strain>
    </source>
</reference>
<keyword evidence="2" id="KW-1185">Reference proteome</keyword>
<dbReference type="InterPro" id="IPR053717">
    <property type="entry name" value="MerB_lyase_sf"/>
</dbReference>
<sequence length="226" mass="24926">MKTPDSRRVRDLVYETFASEGRAPSVAELARKTQSTVEAVQGILHDLAEVRALVLTPDGDAVRMAHPFTSAPMAFVVTPLDGHDDRRWWGGCAWDSFGISAALHLDVRIDTACPQCGAPISFRTGPQIPPPAGLAIRFPRPAKEWWDDVVGTCTMIRAFCDRGHAEQRTTDNSPGNGYIADATAVWRLAGPWYGDHLDPEFQPHSREHNQGLLDECGLTGPFWRLP</sequence>
<dbReference type="InterPro" id="IPR004927">
    <property type="entry name" value="MerB"/>
</dbReference>
<accession>A0ABP6IJ96</accession>
<dbReference type="Pfam" id="PF03243">
    <property type="entry name" value="MerB"/>
    <property type="match status" value="1"/>
</dbReference>
<dbReference type="Proteomes" id="UP001500831">
    <property type="component" value="Unassembled WGS sequence"/>
</dbReference>
<dbReference type="SUPFAM" id="SSF160387">
    <property type="entry name" value="NosL/MerB-like"/>
    <property type="match status" value="1"/>
</dbReference>
<protein>
    <submittedName>
        <fullName evidence="1">Organomercurial lyase</fullName>
    </submittedName>
</protein>
<gene>
    <name evidence="1" type="primary">merB</name>
    <name evidence="1" type="ORF">GCM10010517_53710</name>
</gene>
<dbReference type="GO" id="GO:0016829">
    <property type="term" value="F:lyase activity"/>
    <property type="evidence" value="ECO:0007669"/>
    <property type="project" value="UniProtKB-KW"/>
</dbReference>
<name>A0ABP6IJ96_9ACTN</name>